<evidence type="ECO:0000256" key="17">
    <source>
        <dbReference type="SAM" id="Phobius"/>
    </source>
</evidence>
<evidence type="ECO:0000256" key="13">
    <source>
        <dbReference type="ARBA" id="ARBA00023212"/>
    </source>
</evidence>
<protein>
    <recommendedName>
        <fullName evidence="16">Protein JTB</fullName>
    </recommendedName>
</protein>
<evidence type="ECO:0000256" key="12">
    <source>
        <dbReference type="ARBA" id="ARBA00023136"/>
    </source>
</evidence>
<dbReference type="GO" id="GO:0016020">
    <property type="term" value="C:membrane"/>
    <property type="evidence" value="ECO:0007669"/>
    <property type="project" value="UniProtKB-SubCell"/>
</dbReference>
<dbReference type="AlphaFoldDB" id="A0A8B7NSI7"/>
<evidence type="ECO:0000256" key="11">
    <source>
        <dbReference type="ARBA" id="ARBA00023128"/>
    </source>
</evidence>
<proteinExistence type="inferred from homology"/>
<dbReference type="GeneID" id="108673400"/>
<sequence>MIESCSRKQMIIAILCLIGLSVIVLVVENILAPYSDNHRHNSSRQEPVNMSLAENCWSREEFKLLEECQPCTDLELKSRSPVACGTAHYRQKIECNTTGVVFRTCDRVVWLEERHFLVFELSCLAVAIAGYTYTTHRHSYLQDKVLARISQQLAAGV</sequence>
<dbReference type="OMA" id="TITRSCD"/>
<keyword evidence="10 17" id="KW-1133">Transmembrane helix</keyword>
<evidence type="ECO:0000256" key="8">
    <source>
        <dbReference type="ARBA" id="ARBA00022729"/>
    </source>
</evidence>
<dbReference type="InterPro" id="IPR008657">
    <property type="entry name" value="JTB"/>
</dbReference>
<evidence type="ECO:0000256" key="15">
    <source>
        <dbReference type="ARBA" id="ARBA00060886"/>
    </source>
</evidence>
<reference evidence="19" key="1">
    <citation type="submission" date="2025-08" db="UniProtKB">
        <authorList>
            <consortium name="RefSeq"/>
        </authorList>
    </citation>
    <scope>IDENTIFICATION</scope>
    <source>
        <tissue evidence="19">Whole organism</tissue>
    </source>
</reference>
<comment type="subcellular location">
    <subcellularLocation>
        <location evidence="3">Cytoplasm</location>
        <location evidence="3">Cytoskeleton</location>
        <location evidence="3">Microtubule organizing center</location>
        <location evidence="3">Centrosome</location>
    </subcellularLocation>
    <subcellularLocation>
        <location evidence="2">Cytoplasm</location>
        <location evidence="2">Cytoskeleton</location>
        <location evidence="2">Spindle</location>
    </subcellularLocation>
    <subcellularLocation>
        <location evidence="4">Membrane</location>
        <topology evidence="4">Single-pass type I membrane protein</topology>
    </subcellularLocation>
    <subcellularLocation>
        <location evidence="1">Mitochondrion</location>
    </subcellularLocation>
</comment>
<dbReference type="FunFam" id="3.30.720.220:FF:000001">
    <property type="entry name" value="Jumping translocation breakpoint"/>
    <property type="match status" value="1"/>
</dbReference>
<evidence type="ECO:0000256" key="7">
    <source>
        <dbReference type="ARBA" id="ARBA00022692"/>
    </source>
</evidence>
<gene>
    <name evidence="19" type="primary">LOC108673400</name>
</gene>
<keyword evidence="11" id="KW-0496">Mitochondrion</keyword>
<organism evidence="18 19">
    <name type="scientific">Hyalella azteca</name>
    <name type="common">Amphipod</name>
    <dbReference type="NCBI Taxonomy" id="294128"/>
    <lineage>
        <taxon>Eukaryota</taxon>
        <taxon>Metazoa</taxon>
        <taxon>Ecdysozoa</taxon>
        <taxon>Arthropoda</taxon>
        <taxon>Crustacea</taxon>
        <taxon>Multicrustacea</taxon>
        <taxon>Malacostraca</taxon>
        <taxon>Eumalacostraca</taxon>
        <taxon>Peracarida</taxon>
        <taxon>Amphipoda</taxon>
        <taxon>Senticaudata</taxon>
        <taxon>Talitrida</taxon>
        <taxon>Talitroidea</taxon>
        <taxon>Hyalellidae</taxon>
        <taxon>Hyalella</taxon>
    </lineage>
</organism>
<dbReference type="GO" id="GO:0000281">
    <property type="term" value="P:mitotic cytokinesis"/>
    <property type="evidence" value="ECO:0007669"/>
    <property type="project" value="TreeGrafter"/>
</dbReference>
<keyword evidence="13" id="KW-0206">Cytoskeleton</keyword>
<dbReference type="RefSeq" id="XP_018016714.1">
    <property type="nucleotide sequence ID" value="XM_018161225.2"/>
</dbReference>
<feature type="transmembrane region" description="Helical" evidence="17">
    <location>
        <begin position="12"/>
        <end position="32"/>
    </location>
</feature>
<dbReference type="GO" id="GO:0005819">
    <property type="term" value="C:spindle"/>
    <property type="evidence" value="ECO:0007669"/>
    <property type="project" value="UniProtKB-SubCell"/>
</dbReference>
<evidence type="ECO:0000256" key="16">
    <source>
        <dbReference type="ARBA" id="ARBA00068227"/>
    </source>
</evidence>
<dbReference type="OrthoDB" id="5971907at2759"/>
<dbReference type="Pfam" id="PF05439">
    <property type="entry name" value="JTB"/>
    <property type="match status" value="1"/>
</dbReference>
<dbReference type="PANTHER" id="PTHR13041">
    <property type="entry name" value="JTB PROTEIN-RELATED"/>
    <property type="match status" value="1"/>
</dbReference>
<keyword evidence="14" id="KW-0131">Cell cycle</keyword>
<keyword evidence="5" id="KW-0963">Cytoplasm</keyword>
<name>A0A8B7NSI7_HYAAZ</name>
<evidence type="ECO:0000256" key="10">
    <source>
        <dbReference type="ARBA" id="ARBA00022989"/>
    </source>
</evidence>
<evidence type="ECO:0000256" key="6">
    <source>
        <dbReference type="ARBA" id="ARBA00022618"/>
    </source>
</evidence>
<dbReference type="GO" id="GO:0030496">
    <property type="term" value="C:midbody"/>
    <property type="evidence" value="ECO:0007669"/>
    <property type="project" value="TreeGrafter"/>
</dbReference>
<keyword evidence="8" id="KW-0732">Signal</keyword>
<evidence type="ECO:0000313" key="19">
    <source>
        <dbReference type="RefSeq" id="XP_018016714.1"/>
    </source>
</evidence>
<keyword evidence="7 17" id="KW-0812">Transmembrane</keyword>
<evidence type="ECO:0000256" key="3">
    <source>
        <dbReference type="ARBA" id="ARBA00004300"/>
    </source>
</evidence>
<keyword evidence="6" id="KW-0132">Cell division</keyword>
<dbReference type="Gene3D" id="3.30.720.220">
    <property type="match status" value="1"/>
</dbReference>
<evidence type="ECO:0000256" key="9">
    <source>
        <dbReference type="ARBA" id="ARBA00022776"/>
    </source>
</evidence>
<dbReference type="PANTHER" id="PTHR13041:SF3">
    <property type="entry name" value="PROTEIN JTB"/>
    <property type="match status" value="1"/>
</dbReference>
<feature type="transmembrane region" description="Helical" evidence="17">
    <location>
        <begin position="116"/>
        <end position="134"/>
    </location>
</feature>
<dbReference type="KEGG" id="hazt:108673400"/>
<accession>A0A8B7NSI7</accession>
<evidence type="ECO:0000256" key="2">
    <source>
        <dbReference type="ARBA" id="ARBA00004186"/>
    </source>
</evidence>
<comment type="similarity">
    <text evidence="15">Belongs to the JTB family.</text>
</comment>
<dbReference type="Proteomes" id="UP000694843">
    <property type="component" value="Unplaced"/>
</dbReference>
<keyword evidence="18" id="KW-1185">Reference proteome</keyword>
<evidence type="ECO:0000256" key="14">
    <source>
        <dbReference type="ARBA" id="ARBA00023306"/>
    </source>
</evidence>
<keyword evidence="9" id="KW-0498">Mitosis</keyword>
<evidence type="ECO:0000256" key="1">
    <source>
        <dbReference type="ARBA" id="ARBA00004173"/>
    </source>
</evidence>
<evidence type="ECO:0000313" key="18">
    <source>
        <dbReference type="Proteomes" id="UP000694843"/>
    </source>
</evidence>
<dbReference type="GO" id="GO:0005813">
    <property type="term" value="C:centrosome"/>
    <property type="evidence" value="ECO:0007669"/>
    <property type="project" value="UniProtKB-SubCell"/>
</dbReference>
<keyword evidence="12 17" id="KW-0472">Membrane</keyword>
<dbReference type="GO" id="GO:0005739">
    <property type="term" value="C:mitochondrion"/>
    <property type="evidence" value="ECO:0007669"/>
    <property type="project" value="UniProtKB-SubCell"/>
</dbReference>
<evidence type="ECO:0000256" key="4">
    <source>
        <dbReference type="ARBA" id="ARBA00004479"/>
    </source>
</evidence>
<evidence type="ECO:0000256" key="5">
    <source>
        <dbReference type="ARBA" id="ARBA00022490"/>
    </source>
</evidence>
<dbReference type="CTD" id="38235"/>